<evidence type="ECO:0008006" key="3">
    <source>
        <dbReference type="Google" id="ProtNLM"/>
    </source>
</evidence>
<organism evidence="1 2">
    <name type="scientific">Cordylochernes scorpioides</name>
    <dbReference type="NCBI Taxonomy" id="51811"/>
    <lineage>
        <taxon>Eukaryota</taxon>
        <taxon>Metazoa</taxon>
        <taxon>Ecdysozoa</taxon>
        <taxon>Arthropoda</taxon>
        <taxon>Chelicerata</taxon>
        <taxon>Arachnida</taxon>
        <taxon>Pseudoscorpiones</taxon>
        <taxon>Cheliferoidea</taxon>
        <taxon>Chernetidae</taxon>
        <taxon>Cordylochernes</taxon>
    </lineage>
</organism>
<protein>
    <recommendedName>
        <fullName evidence="3">Mos1 transposase HTH domain-containing protein</fullName>
    </recommendedName>
</protein>
<keyword evidence="2" id="KW-1185">Reference proteome</keyword>
<dbReference type="Proteomes" id="UP001235939">
    <property type="component" value="Chromosome 08"/>
</dbReference>
<dbReference type="PANTHER" id="PTHR46060:SF1">
    <property type="entry name" value="MARINER MOS1 TRANSPOSASE-LIKE PROTEIN"/>
    <property type="match status" value="1"/>
</dbReference>
<evidence type="ECO:0000313" key="2">
    <source>
        <dbReference type="Proteomes" id="UP001235939"/>
    </source>
</evidence>
<accession>A0ABY6KSD2</accession>
<name>A0ABY6KSD2_9ARAC</name>
<sequence>MWVLDGQGVVVQALPEALYGEPNVNTRIRQRSVTEFLLKSGDISASTIHFSQYMETLDRITIQRWVQRFQKCDFDIHDKERPGKPSTVTTDQNLALVEEIVKNNRTTTTYQLMK</sequence>
<proteinExistence type="predicted"/>
<dbReference type="InterPro" id="IPR052709">
    <property type="entry name" value="Transposase-MT_Hybrid"/>
</dbReference>
<dbReference type="PANTHER" id="PTHR46060">
    <property type="entry name" value="MARINER MOS1 TRANSPOSASE-LIKE PROTEIN"/>
    <property type="match status" value="1"/>
</dbReference>
<gene>
    <name evidence="1" type="ORF">LAZ67_8001666</name>
</gene>
<reference evidence="1 2" key="1">
    <citation type="submission" date="2022-01" db="EMBL/GenBank/DDBJ databases">
        <title>A chromosomal length assembly of Cordylochernes scorpioides.</title>
        <authorList>
            <person name="Zeh D."/>
            <person name="Zeh J."/>
        </authorList>
    </citation>
    <scope>NUCLEOTIDE SEQUENCE [LARGE SCALE GENOMIC DNA]</scope>
    <source>
        <strain evidence="1">IN4F17</strain>
        <tissue evidence="1">Whole Body</tissue>
    </source>
</reference>
<dbReference type="EMBL" id="CP092870">
    <property type="protein sequence ID" value="UYV71086.1"/>
    <property type="molecule type" value="Genomic_DNA"/>
</dbReference>
<evidence type="ECO:0000313" key="1">
    <source>
        <dbReference type="EMBL" id="UYV71086.1"/>
    </source>
</evidence>